<dbReference type="EMBL" id="FNBW01000003">
    <property type="protein sequence ID" value="SDF39603.1"/>
    <property type="molecule type" value="Genomic_DNA"/>
</dbReference>
<dbReference type="AlphaFoldDB" id="A0A8G2F236"/>
<evidence type="ECO:0000259" key="2">
    <source>
        <dbReference type="Pfam" id="PF05378"/>
    </source>
</evidence>
<dbReference type="Proteomes" id="UP000198615">
    <property type="component" value="Unassembled WGS sequence"/>
</dbReference>
<dbReference type="InterPro" id="IPR045079">
    <property type="entry name" value="Oxoprolinase-like"/>
</dbReference>
<name>A0A8G2F236_9PROT</name>
<dbReference type="GO" id="GO:0006749">
    <property type="term" value="P:glutathione metabolic process"/>
    <property type="evidence" value="ECO:0007669"/>
    <property type="project" value="TreeGrafter"/>
</dbReference>
<accession>A0A8G2F236</accession>
<gene>
    <name evidence="4" type="ORF">SAMN05660686_01151</name>
</gene>
<proteinExistence type="predicted"/>
<dbReference type="OrthoDB" id="9759608at2"/>
<dbReference type="PANTHER" id="PTHR11365">
    <property type="entry name" value="5-OXOPROLINASE RELATED"/>
    <property type="match status" value="1"/>
</dbReference>
<dbReference type="Pfam" id="PF05378">
    <property type="entry name" value="Hydant_A_N"/>
    <property type="match status" value="1"/>
</dbReference>
<dbReference type="Pfam" id="PF01968">
    <property type="entry name" value="Hydantoinase_A"/>
    <property type="match status" value="1"/>
</dbReference>
<evidence type="ECO:0000313" key="5">
    <source>
        <dbReference type="Proteomes" id="UP000198615"/>
    </source>
</evidence>
<keyword evidence="5" id="KW-1185">Reference proteome</keyword>
<comment type="caution">
    <text evidence="4">The sequence shown here is derived from an EMBL/GenBank/DDBJ whole genome shotgun (WGS) entry which is preliminary data.</text>
</comment>
<dbReference type="InterPro" id="IPR008040">
    <property type="entry name" value="Hydant_A_N"/>
</dbReference>
<protein>
    <submittedName>
        <fullName evidence="4">N-methylhydantoinase A</fullName>
    </submittedName>
</protein>
<dbReference type="GO" id="GO:0017168">
    <property type="term" value="F:5-oxoprolinase (ATP-hydrolyzing) activity"/>
    <property type="evidence" value="ECO:0007669"/>
    <property type="project" value="TreeGrafter"/>
</dbReference>
<reference evidence="4 5" key="1">
    <citation type="submission" date="2016-10" db="EMBL/GenBank/DDBJ databases">
        <authorList>
            <person name="Varghese N."/>
            <person name="Submissions S."/>
        </authorList>
    </citation>
    <scope>NUCLEOTIDE SEQUENCE [LARGE SCALE GENOMIC DNA]</scope>
    <source>
        <strain evidence="4 5">DSM 18839</strain>
    </source>
</reference>
<sequence length="704" mass="74258">MGANPQSVRLAVDVGGTFTDVALEIGDPAADGRRVTSKVLTTSRAPEQGVIDGVEKAVAEAGIEPGSVTLIIHGTTLATNALIERKGAKTALITTDGHRDAVEMAQENRFEQYDINIDRPDPIVPRYLRWSVRERMNYRGDVLVPLDEESVRALIPKFEENGVEAVAIGLLHSYANGAHEARVAEIIAEARPDLAITLSSEVCPEIREYERQSTASANAYVQPKMAGYLRKLEDEMRSRGFGCPFLLMTSGGGLTDLDTAVRFPIRLVESGPAGGAILATEIAKECGLANVVSYDMGGTTAKICLIDNYAPQMTRTFEVARVYRNMKGSGLPVRIPAIEMVEIGAGGGSIAHVDNMGRLQVGPESAGSEPGPACYGRGGTRPTVTDGDVVMGKVDPARFAGGSVALDIEASQKAVASDVGKPMELEGRLAAFALAEIVDENMANAARVHAIEWGKDISARAMIAFGGAAPLHAARLAEKLAIDTIVVPTGAGVGSAIGFLRAPVSYEVVRSRYLLLSDFDAGTVNELLSGMSAEARAIVSAAAVGVELTETRVAYMRYSGQGHEITVPLPEGDLTAADGDAIRKSFEAEYAKLYGRTIPDVEPEILSWTLTVAAPIALSPEASTAAGDAGTATPIDSRVVFDPDLQRDADYAIHARTDLAPGMTVAGPALIVEDQTTTVVTSTFDAKVDGLGYLILTAKHKTAA</sequence>
<feature type="domain" description="Hydantoinase A/oxoprolinase" evidence="1">
    <location>
        <begin position="211"/>
        <end position="507"/>
    </location>
</feature>
<evidence type="ECO:0000313" key="4">
    <source>
        <dbReference type="EMBL" id="SDF39603.1"/>
    </source>
</evidence>
<dbReference type="RefSeq" id="WP_093148846.1">
    <property type="nucleotide sequence ID" value="NZ_FNBW01000003.1"/>
</dbReference>
<feature type="domain" description="Hydantoinase/oxoprolinase N-terminal" evidence="2">
    <location>
        <begin position="9"/>
        <end position="189"/>
    </location>
</feature>
<feature type="domain" description="Acetophenone carboxylase-like C-terminal" evidence="3">
    <location>
        <begin position="552"/>
        <end position="690"/>
    </location>
</feature>
<dbReference type="GO" id="GO:0005829">
    <property type="term" value="C:cytosol"/>
    <property type="evidence" value="ECO:0007669"/>
    <property type="project" value="TreeGrafter"/>
</dbReference>
<evidence type="ECO:0000259" key="3">
    <source>
        <dbReference type="Pfam" id="PF19278"/>
    </source>
</evidence>
<dbReference type="InterPro" id="IPR002821">
    <property type="entry name" value="Hydantoinase_A"/>
</dbReference>
<dbReference type="PANTHER" id="PTHR11365:SF23">
    <property type="entry name" value="HYPOTHETICAL 5-OXOPROLINASE (EUROFUNG)-RELATED"/>
    <property type="match status" value="1"/>
</dbReference>
<evidence type="ECO:0000259" key="1">
    <source>
        <dbReference type="Pfam" id="PF01968"/>
    </source>
</evidence>
<dbReference type="Pfam" id="PF19278">
    <property type="entry name" value="Hydant_A_C"/>
    <property type="match status" value="1"/>
</dbReference>
<organism evidence="4 5">
    <name type="scientific">Thalassobaculum litoreum DSM 18839</name>
    <dbReference type="NCBI Taxonomy" id="1123362"/>
    <lineage>
        <taxon>Bacteria</taxon>
        <taxon>Pseudomonadati</taxon>
        <taxon>Pseudomonadota</taxon>
        <taxon>Alphaproteobacteria</taxon>
        <taxon>Rhodospirillales</taxon>
        <taxon>Thalassobaculaceae</taxon>
        <taxon>Thalassobaculum</taxon>
    </lineage>
</organism>
<dbReference type="InterPro" id="IPR049517">
    <property type="entry name" value="ACX-like_C"/>
</dbReference>